<evidence type="ECO:0000256" key="1">
    <source>
        <dbReference type="SAM" id="MobiDB-lite"/>
    </source>
</evidence>
<keyword evidence="3" id="KW-1185">Reference proteome</keyword>
<evidence type="ECO:0000313" key="3">
    <source>
        <dbReference type="Proteomes" id="UP001151760"/>
    </source>
</evidence>
<feature type="compositionally biased region" description="Polar residues" evidence="1">
    <location>
        <begin position="1"/>
        <end position="14"/>
    </location>
</feature>
<feature type="region of interest" description="Disordered" evidence="1">
    <location>
        <begin position="1"/>
        <end position="21"/>
    </location>
</feature>
<evidence type="ECO:0000313" key="2">
    <source>
        <dbReference type="EMBL" id="GJT69415.1"/>
    </source>
</evidence>
<proteinExistence type="predicted"/>
<accession>A0ABQ5G1P5</accession>
<sequence length="161" mass="18335">MDSFQGLTTKSPSSWHRPLAPSPIFYDHVNPVTRRIIDQSAGGKLRDRNAEESWALLEDLALYENEIPPSSNTELICTKEEDGDVMFIEIVPKDDNSRKEEPEAGEQEVKYFDIFPTRSELAYHKIALDFEAPRAHGFVLRSLELQSSASLWESNILNLID</sequence>
<dbReference type="EMBL" id="BQNB010017985">
    <property type="protein sequence ID" value="GJT69415.1"/>
    <property type="molecule type" value="Genomic_DNA"/>
</dbReference>
<organism evidence="2 3">
    <name type="scientific">Tanacetum coccineum</name>
    <dbReference type="NCBI Taxonomy" id="301880"/>
    <lineage>
        <taxon>Eukaryota</taxon>
        <taxon>Viridiplantae</taxon>
        <taxon>Streptophyta</taxon>
        <taxon>Embryophyta</taxon>
        <taxon>Tracheophyta</taxon>
        <taxon>Spermatophyta</taxon>
        <taxon>Magnoliopsida</taxon>
        <taxon>eudicotyledons</taxon>
        <taxon>Gunneridae</taxon>
        <taxon>Pentapetalae</taxon>
        <taxon>asterids</taxon>
        <taxon>campanulids</taxon>
        <taxon>Asterales</taxon>
        <taxon>Asteraceae</taxon>
        <taxon>Asteroideae</taxon>
        <taxon>Anthemideae</taxon>
        <taxon>Anthemidinae</taxon>
        <taxon>Tanacetum</taxon>
    </lineage>
</organism>
<gene>
    <name evidence="2" type="ORF">Tco_1028701</name>
</gene>
<comment type="caution">
    <text evidence="2">The sequence shown here is derived from an EMBL/GenBank/DDBJ whole genome shotgun (WGS) entry which is preliminary data.</text>
</comment>
<name>A0ABQ5G1P5_9ASTR</name>
<protein>
    <submittedName>
        <fullName evidence="2">Uncharacterized protein</fullName>
    </submittedName>
</protein>
<dbReference type="Proteomes" id="UP001151760">
    <property type="component" value="Unassembled WGS sequence"/>
</dbReference>
<reference evidence="2" key="1">
    <citation type="journal article" date="2022" name="Int. J. Mol. Sci.">
        <title>Draft Genome of Tanacetum Coccineum: Genomic Comparison of Closely Related Tanacetum-Family Plants.</title>
        <authorList>
            <person name="Yamashiro T."/>
            <person name="Shiraishi A."/>
            <person name="Nakayama K."/>
            <person name="Satake H."/>
        </authorList>
    </citation>
    <scope>NUCLEOTIDE SEQUENCE</scope>
</reference>
<reference evidence="2" key="2">
    <citation type="submission" date="2022-01" db="EMBL/GenBank/DDBJ databases">
        <authorList>
            <person name="Yamashiro T."/>
            <person name="Shiraishi A."/>
            <person name="Satake H."/>
            <person name="Nakayama K."/>
        </authorList>
    </citation>
    <scope>NUCLEOTIDE SEQUENCE</scope>
</reference>